<dbReference type="GO" id="GO:0004725">
    <property type="term" value="F:protein tyrosine phosphatase activity"/>
    <property type="evidence" value="ECO:0007669"/>
    <property type="project" value="UniProtKB-EC"/>
</dbReference>
<sequence length="276" mass="30344">MPLVDLHNHILPGIDDGSPSLSCSLDVARRAVEAGIDTIVCTPHIMPPEYDNKLPDIQSRVESLQNSISEAGIPLTLVTGGEVYFSLDIPDRYADHEIPTIGKSFYVLVEFPMQEIPASAGDLIFNLQLKGLKILLAHPERNREIIRRPGKARDLVSRDIRLVMNSGSLIGMYGSEIRNVALELLSDGLISAVSSDNHRNPENMSSLTRAFSVVEEHMGSECAEQLFQTNPRSILAGKPVLPVKISGAEKSFEPGRPSENLNQSLVSRILSWFSNH</sequence>
<dbReference type="InterPro" id="IPR016667">
    <property type="entry name" value="Caps_polysacc_synth_CpsB/CapC"/>
</dbReference>
<dbReference type="PANTHER" id="PTHR39181:SF1">
    <property type="entry name" value="TYROSINE-PROTEIN PHOSPHATASE YWQE"/>
    <property type="match status" value="1"/>
</dbReference>
<proteinExistence type="inferred from homology"/>
<dbReference type="AlphaFoldDB" id="A0A2N1PV93"/>
<comment type="caution">
    <text evidence="5">The sequence shown here is derived from an EMBL/GenBank/DDBJ whole genome shotgun (WGS) entry which is preliminary data.</text>
</comment>
<evidence type="ECO:0000256" key="1">
    <source>
        <dbReference type="ARBA" id="ARBA00005750"/>
    </source>
</evidence>
<reference evidence="5 6" key="1">
    <citation type="journal article" date="2017" name="ISME J.">
        <title>Potential for microbial H2 and metal transformations associated with novel bacteria and archaea in deep terrestrial subsurface sediments.</title>
        <authorList>
            <person name="Hernsdorf A.W."/>
            <person name="Amano Y."/>
            <person name="Miyakawa K."/>
            <person name="Ise K."/>
            <person name="Suzuki Y."/>
            <person name="Anantharaman K."/>
            <person name="Probst A."/>
            <person name="Burstein D."/>
            <person name="Thomas B.C."/>
            <person name="Banfield J.F."/>
        </authorList>
    </citation>
    <scope>NUCLEOTIDE SEQUENCE [LARGE SCALE GENOMIC DNA]</scope>
    <source>
        <strain evidence="5">HGW-Wallbacteria-1</strain>
    </source>
</reference>
<evidence type="ECO:0000256" key="4">
    <source>
        <dbReference type="ARBA" id="ARBA00051722"/>
    </source>
</evidence>
<dbReference type="Pfam" id="PF19567">
    <property type="entry name" value="CpsB_CapC"/>
    <property type="match status" value="1"/>
</dbReference>
<dbReference type="Proteomes" id="UP000233256">
    <property type="component" value="Unassembled WGS sequence"/>
</dbReference>
<evidence type="ECO:0000313" key="6">
    <source>
        <dbReference type="Proteomes" id="UP000233256"/>
    </source>
</evidence>
<evidence type="ECO:0000313" key="5">
    <source>
        <dbReference type="EMBL" id="PKK92260.1"/>
    </source>
</evidence>
<dbReference type="Gene3D" id="3.20.20.140">
    <property type="entry name" value="Metal-dependent hydrolases"/>
    <property type="match status" value="1"/>
</dbReference>
<dbReference type="GO" id="GO:0030145">
    <property type="term" value="F:manganese ion binding"/>
    <property type="evidence" value="ECO:0007669"/>
    <property type="project" value="InterPro"/>
</dbReference>
<evidence type="ECO:0000256" key="3">
    <source>
        <dbReference type="ARBA" id="ARBA00022801"/>
    </source>
</evidence>
<evidence type="ECO:0000256" key="2">
    <source>
        <dbReference type="ARBA" id="ARBA00013064"/>
    </source>
</evidence>
<dbReference type="PIRSF" id="PIRSF016557">
    <property type="entry name" value="Caps_synth_CpsB"/>
    <property type="match status" value="1"/>
</dbReference>
<name>A0A2N1PV93_9BACT</name>
<accession>A0A2N1PV93</accession>
<dbReference type="SUPFAM" id="SSF89550">
    <property type="entry name" value="PHP domain-like"/>
    <property type="match status" value="1"/>
</dbReference>
<comment type="similarity">
    <text evidence="1">Belongs to the metallo-dependent hydrolases superfamily. CpsB/CapC family.</text>
</comment>
<organism evidence="5 6">
    <name type="scientific">Candidatus Wallbacteria bacterium HGW-Wallbacteria-1</name>
    <dbReference type="NCBI Taxonomy" id="2013854"/>
    <lineage>
        <taxon>Bacteria</taxon>
        <taxon>Candidatus Walliibacteriota</taxon>
    </lineage>
</organism>
<dbReference type="EC" id="3.1.3.48" evidence="2"/>
<dbReference type="InterPro" id="IPR016195">
    <property type="entry name" value="Pol/histidinol_Pase-like"/>
</dbReference>
<keyword evidence="3" id="KW-0378">Hydrolase</keyword>
<dbReference type="PANTHER" id="PTHR39181">
    <property type="entry name" value="TYROSINE-PROTEIN PHOSPHATASE YWQE"/>
    <property type="match status" value="1"/>
</dbReference>
<gene>
    <name evidence="5" type="ORF">CVV64_02270</name>
</gene>
<dbReference type="EMBL" id="PGXC01000001">
    <property type="protein sequence ID" value="PKK92260.1"/>
    <property type="molecule type" value="Genomic_DNA"/>
</dbReference>
<comment type="catalytic activity">
    <reaction evidence="4">
        <text>O-phospho-L-tyrosyl-[protein] + H2O = L-tyrosyl-[protein] + phosphate</text>
        <dbReference type="Rhea" id="RHEA:10684"/>
        <dbReference type="Rhea" id="RHEA-COMP:10136"/>
        <dbReference type="Rhea" id="RHEA-COMP:20101"/>
        <dbReference type="ChEBI" id="CHEBI:15377"/>
        <dbReference type="ChEBI" id="CHEBI:43474"/>
        <dbReference type="ChEBI" id="CHEBI:46858"/>
        <dbReference type="ChEBI" id="CHEBI:61978"/>
        <dbReference type="EC" id="3.1.3.48"/>
    </reaction>
</comment>
<protein>
    <recommendedName>
        <fullName evidence="2">protein-tyrosine-phosphatase</fullName>
        <ecNumber evidence="2">3.1.3.48</ecNumber>
    </recommendedName>
</protein>